<keyword evidence="8" id="KW-0812">Transmembrane</keyword>
<evidence type="ECO:0000259" key="10">
    <source>
        <dbReference type="PROSITE" id="PS50113"/>
    </source>
</evidence>
<feature type="transmembrane region" description="Helical" evidence="8">
    <location>
        <begin position="12"/>
        <end position="30"/>
    </location>
</feature>
<dbReference type="SMART" id="SM00387">
    <property type="entry name" value="HATPase_c"/>
    <property type="match status" value="1"/>
</dbReference>
<dbReference type="CDD" id="cd19410">
    <property type="entry name" value="HK9-like_sensor"/>
    <property type="match status" value="1"/>
</dbReference>
<dbReference type="InterPro" id="IPR000014">
    <property type="entry name" value="PAS"/>
</dbReference>
<dbReference type="Pfam" id="PF00512">
    <property type="entry name" value="HisKA"/>
    <property type="match status" value="1"/>
</dbReference>
<evidence type="ECO:0000256" key="4">
    <source>
        <dbReference type="ARBA" id="ARBA00022679"/>
    </source>
</evidence>
<dbReference type="RefSeq" id="WP_254157846.1">
    <property type="nucleotide sequence ID" value="NZ_JAHESD010000120.1"/>
</dbReference>
<reference evidence="11 12" key="1">
    <citation type="submission" date="2021-05" db="EMBL/GenBank/DDBJ databases">
        <title>A Polyphasic approach of four new species of the genus Ohtaekwangia: Ohtaekwangia histidinii sp. nov., Ohtaekwangia cretensis sp. nov., Ohtaekwangia indiensis sp. nov., Ohtaekwangia reichenbachii sp. nov. from diverse environment.</title>
        <authorList>
            <person name="Octaviana S."/>
        </authorList>
    </citation>
    <scope>NUCLEOTIDE SEQUENCE [LARGE SCALE GENOMIC DNA]</scope>
    <source>
        <strain evidence="11 12">PWU20</strain>
    </source>
</reference>
<dbReference type="Gene3D" id="3.30.450.20">
    <property type="entry name" value="PAS domain"/>
    <property type="match status" value="1"/>
</dbReference>
<comment type="caution">
    <text evidence="11">The sequence shown here is derived from an EMBL/GenBank/DDBJ whole genome shotgun (WGS) entry which is preliminary data.</text>
</comment>
<feature type="coiled-coil region" evidence="7">
    <location>
        <begin position="78"/>
        <end position="115"/>
    </location>
</feature>
<keyword evidence="5" id="KW-0418">Kinase</keyword>
<dbReference type="InterPro" id="IPR003594">
    <property type="entry name" value="HATPase_dom"/>
</dbReference>
<dbReference type="SUPFAM" id="SSF55785">
    <property type="entry name" value="PYP-like sensor domain (PAS domain)"/>
    <property type="match status" value="1"/>
</dbReference>
<evidence type="ECO:0000256" key="8">
    <source>
        <dbReference type="SAM" id="Phobius"/>
    </source>
</evidence>
<evidence type="ECO:0000259" key="9">
    <source>
        <dbReference type="PROSITE" id="PS50109"/>
    </source>
</evidence>
<dbReference type="PANTHER" id="PTHR42878">
    <property type="entry name" value="TWO-COMPONENT HISTIDINE KINASE"/>
    <property type="match status" value="1"/>
</dbReference>
<dbReference type="InterPro" id="IPR005467">
    <property type="entry name" value="His_kinase_dom"/>
</dbReference>
<evidence type="ECO:0000256" key="7">
    <source>
        <dbReference type="SAM" id="Coils"/>
    </source>
</evidence>
<dbReference type="CDD" id="cd00082">
    <property type="entry name" value="HisKA"/>
    <property type="match status" value="1"/>
</dbReference>
<proteinExistence type="predicted"/>
<dbReference type="InterPro" id="IPR035965">
    <property type="entry name" value="PAS-like_dom_sf"/>
</dbReference>
<evidence type="ECO:0000256" key="3">
    <source>
        <dbReference type="ARBA" id="ARBA00022553"/>
    </source>
</evidence>
<dbReference type="InterPro" id="IPR050351">
    <property type="entry name" value="BphY/WalK/GraS-like"/>
</dbReference>
<evidence type="ECO:0000256" key="6">
    <source>
        <dbReference type="ARBA" id="ARBA00023136"/>
    </source>
</evidence>
<keyword evidence="12" id="KW-1185">Reference proteome</keyword>
<dbReference type="InterPro" id="IPR004358">
    <property type="entry name" value="Sig_transdc_His_kin-like_C"/>
</dbReference>
<keyword evidence="6 8" id="KW-0472">Membrane</keyword>
<dbReference type="Pfam" id="PF05227">
    <property type="entry name" value="CHASE3"/>
    <property type="match status" value="1"/>
</dbReference>
<evidence type="ECO:0000256" key="1">
    <source>
        <dbReference type="ARBA" id="ARBA00000085"/>
    </source>
</evidence>
<feature type="domain" description="Histidine kinase" evidence="9">
    <location>
        <begin position="359"/>
        <end position="573"/>
    </location>
</feature>
<feature type="transmembrane region" description="Helical" evidence="8">
    <location>
        <begin position="184"/>
        <end position="204"/>
    </location>
</feature>
<gene>
    <name evidence="11" type="ORF">KK060_24605</name>
</gene>
<dbReference type="InterPro" id="IPR000700">
    <property type="entry name" value="PAS-assoc_C"/>
</dbReference>
<name>A0ABS5VZH5_9BACT</name>
<dbReference type="PROSITE" id="PS50113">
    <property type="entry name" value="PAC"/>
    <property type="match status" value="1"/>
</dbReference>
<dbReference type="SUPFAM" id="SSF55874">
    <property type="entry name" value="ATPase domain of HSP90 chaperone/DNA topoisomerase II/histidine kinase"/>
    <property type="match status" value="1"/>
</dbReference>
<dbReference type="PROSITE" id="PS50109">
    <property type="entry name" value="HIS_KIN"/>
    <property type="match status" value="1"/>
</dbReference>
<dbReference type="InterPro" id="IPR003661">
    <property type="entry name" value="HisK_dim/P_dom"/>
</dbReference>
<evidence type="ECO:0000313" key="12">
    <source>
        <dbReference type="Proteomes" id="UP000772618"/>
    </source>
</evidence>
<dbReference type="InterPro" id="IPR036890">
    <property type="entry name" value="HATPase_C_sf"/>
</dbReference>
<evidence type="ECO:0000313" key="11">
    <source>
        <dbReference type="EMBL" id="MBT1706478.1"/>
    </source>
</evidence>
<dbReference type="PANTHER" id="PTHR42878:SF15">
    <property type="entry name" value="BACTERIOPHYTOCHROME"/>
    <property type="match status" value="1"/>
</dbReference>
<keyword evidence="3" id="KW-0597">Phosphoprotein</keyword>
<dbReference type="EC" id="2.7.13.3" evidence="2"/>
<dbReference type="NCBIfam" id="TIGR00229">
    <property type="entry name" value="sensory_box"/>
    <property type="match status" value="1"/>
</dbReference>
<dbReference type="SMART" id="SM00388">
    <property type="entry name" value="HisKA"/>
    <property type="match status" value="1"/>
</dbReference>
<dbReference type="SUPFAM" id="SSF47384">
    <property type="entry name" value="Homodimeric domain of signal transducing histidine kinase"/>
    <property type="match status" value="1"/>
</dbReference>
<evidence type="ECO:0000256" key="2">
    <source>
        <dbReference type="ARBA" id="ARBA00012438"/>
    </source>
</evidence>
<dbReference type="Gene3D" id="1.10.287.130">
    <property type="match status" value="1"/>
</dbReference>
<accession>A0ABS5VZH5</accession>
<dbReference type="Pfam" id="PF02518">
    <property type="entry name" value="HATPase_c"/>
    <property type="match status" value="1"/>
</dbReference>
<keyword evidence="8" id="KW-1133">Transmembrane helix</keyword>
<dbReference type="InterPro" id="IPR007891">
    <property type="entry name" value="CHASE3"/>
</dbReference>
<keyword evidence="7" id="KW-0175">Coiled coil</keyword>
<dbReference type="Gene3D" id="3.30.565.10">
    <property type="entry name" value="Histidine kinase-like ATPase, C-terminal domain"/>
    <property type="match status" value="1"/>
</dbReference>
<dbReference type="InterPro" id="IPR036097">
    <property type="entry name" value="HisK_dim/P_sf"/>
</dbReference>
<organism evidence="11 12">
    <name type="scientific">Chryseosolibacter indicus</name>
    <dbReference type="NCBI Taxonomy" id="2782351"/>
    <lineage>
        <taxon>Bacteria</taxon>
        <taxon>Pseudomonadati</taxon>
        <taxon>Bacteroidota</taxon>
        <taxon>Cytophagia</taxon>
        <taxon>Cytophagales</taxon>
        <taxon>Chryseotaleaceae</taxon>
        <taxon>Chryseosolibacter</taxon>
    </lineage>
</organism>
<sequence length="575" mass="65979">MFKIYLNKRILFGFLVTLIILIGLGLYSYWNTKKFVSTTQWVIHTHEVLFVSERILTLAENIEVGQRGYSLTGRTEFLEAYNKGKEEIEKQVSHLQQLTSDNASQQQRIGSLQNDVRHLLSFASEVIEVRDRSFEEALKLNASFRGKQILDSIRKGVAQIQGEENRLLKARTLNNHDQIEKFNISFESLLIIIALVLLSLFYAINANIKSRIRTEEELRKASHEINDLYDNVPCGYHSINVDGVFVNINNTLLKWLGFNSKEEVIGKLNFRDVLTKESVNEFNKLFPAYIEKGYLHDIEFTLKRKDDTLLPVISSSLAIYDQQGNFVKSRSSTFDNTERKIAETKIKNLNNELEAFTYSVSHDLRAPLRSIDGYARILHEDYHNKLDAEGVRVIQVIINNAKRMGQLIDDLLDFSRVGRKEIALAYIDMTVLVKSIVKDLLEQEKRDNVEVILNPLISSNVDVDMIRQVWINLVANALKYTSKTEKARIEISSTDQKDGVCYKISDNGVGFDMQYVDKLFGVFQRLHRMQDFAGTGVGLAIVKRIVTRHKGRIWAEGKLNEGATFYFIIPHDEGK</sequence>
<dbReference type="Pfam" id="PF13426">
    <property type="entry name" value="PAS_9"/>
    <property type="match status" value="1"/>
</dbReference>
<protein>
    <recommendedName>
        <fullName evidence="2">histidine kinase</fullName>
        <ecNumber evidence="2">2.7.13.3</ecNumber>
    </recommendedName>
</protein>
<keyword evidence="4" id="KW-0808">Transferase</keyword>
<evidence type="ECO:0000256" key="5">
    <source>
        <dbReference type="ARBA" id="ARBA00022777"/>
    </source>
</evidence>
<feature type="domain" description="PAC" evidence="10">
    <location>
        <begin position="296"/>
        <end position="348"/>
    </location>
</feature>
<dbReference type="Proteomes" id="UP000772618">
    <property type="component" value="Unassembled WGS sequence"/>
</dbReference>
<dbReference type="PRINTS" id="PR00344">
    <property type="entry name" value="BCTRLSENSOR"/>
</dbReference>
<dbReference type="EMBL" id="JAHESD010000120">
    <property type="protein sequence ID" value="MBT1706478.1"/>
    <property type="molecule type" value="Genomic_DNA"/>
</dbReference>
<comment type="catalytic activity">
    <reaction evidence="1">
        <text>ATP + protein L-histidine = ADP + protein N-phospho-L-histidine.</text>
        <dbReference type="EC" id="2.7.13.3"/>
    </reaction>
</comment>